<dbReference type="EMBL" id="CABVLZ010000004">
    <property type="protein sequence ID" value="VVU95443.1"/>
    <property type="molecule type" value="Genomic_DNA"/>
</dbReference>
<dbReference type="AlphaFoldDB" id="A0A5E8CJ66"/>
<gene>
    <name evidence="1" type="ORF">CPAV1605_1194</name>
</gene>
<accession>A0A5E8CJ66</accession>
<sequence>MLIYILIALVLYYNMPKNNKNNKKRSFKYNISSMRKNINYIQTRWKEIEIEALNRRDFSSFFIEKNNEGWEINEYGLMTYPLITDSKFLLKNCSKCPNTVTVIQEIKNVKDSGYMIIPSGLTEFKNQTNEKELNFLGLNNVENCVYEIRNINSKIRNKIHNNGIILKLMNQSLDSINNSNSELGLVLYLRLY</sequence>
<evidence type="ECO:0000313" key="1">
    <source>
        <dbReference type="EMBL" id="VVU95443.1"/>
    </source>
</evidence>
<name>A0A5E8CJ66_9ZZZZ</name>
<protein>
    <submittedName>
        <fullName evidence="1">Uncharacterized protein</fullName>
    </submittedName>
</protein>
<organism evidence="1">
    <name type="scientific">seawater metagenome</name>
    <dbReference type="NCBI Taxonomy" id="1561972"/>
    <lineage>
        <taxon>unclassified sequences</taxon>
        <taxon>metagenomes</taxon>
        <taxon>ecological metagenomes</taxon>
    </lineage>
</organism>
<dbReference type="InterPro" id="IPR027443">
    <property type="entry name" value="IPNS-like_sf"/>
</dbReference>
<dbReference type="Gene3D" id="2.60.120.330">
    <property type="entry name" value="B-lactam Antibiotic, Isopenicillin N Synthase, Chain"/>
    <property type="match status" value="1"/>
</dbReference>
<reference evidence="1" key="1">
    <citation type="submission" date="2019-09" db="EMBL/GenBank/DDBJ databases">
        <authorList>
            <person name="Needham M D."/>
        </authorList>
    </citation>
    <scope>NUCLEOTIDE SEQUENCE</scope>
</reference>
<proteinExistence type="predicted"/>